<dbReference type="NCBIfam" id="TIGR00234">
    <property type="entry name" value="tyrS"/>
    <property type="match status" value="1"/>
</dbReference>
<dbReference type="Gene3D" id="1.10.240.10">
    <property type="entry name" value="Tyrosyl-Transfer RNA Synthetase"/>
    <property type="match status" value="1"/>
</dbReference>
<keyword evidence="4 10" id="KW-0547">Nucleotide-binding</keyword>
<dbReference type="PANTHER" id="PTHR11766">
    <property type="entry name" value="TYROSYL-TRNA SYNTHETASE"/>
    <property type="match status" value="1"/>
</dbReference>
<dbReference type="InterPro" id="IPR054608">
    <property type="entry name" value="SYY-like_C"/>
</dbReference>
<dbReference type="GO" id="GO:0005829">
    <property type="term" value="C:cytosol"/>
    <property type="evidence" value="ECO:0007669"/>
    <property type="project" value="TreeGrafter"/>
</dbReference>
<dbReference type="FunFam" id="3.10.290.10:FF:000022">
    <property type="entry name" value="Tyrosine--tRNA ligase"/>
    <property type="match status" value="1"/>
</dbReference>
<dbReference type="SMART" id="SM00363">
    <property type="entry name" value="S4"/>
    <property type="match status" value="1"/>
</dbReference>
<dbReference type="CDD" id="cd00805">
    <property type="entry name" value="TyrRS_core"/>
    <property type="match status" value="1"/>
</dbReference>
<dbReference type="EMBL" id="CP016379">
    <property type="protein sequence ID" value="AZR74892.1"/>
    <property type="molecule type" value="Genomic_DNA"/>
</dbReference>
<keyword evidence="2 10" id="KW-0963">Cytoplasm</keyword>
<accession>A0A3Q9HSN3</accession>
<dbReference type="InterPro" id="IPR024088">
    <property type="entry name" value="Tyr-tRNA-ligase_bac-type"/>
</dbReference>
<dbReference type="Gene3D" id="3.10.290.10">
    <property type="entry name" value="RNA-binding S4 domain"/>
    <property type="match status" value="1"/>
</dbReference>
<dbReference type="Proteomes" id="UP000267250">
    <property type="component" value="Chromosome"/>
</dbReference>
<dbReference type="InterPro" id="IPR002305">
    <property type="entry name" value="aa-tRNA-synth_Ic"/>
</dbReference>
<comment type="catalytic activity">
    <reaction evidence="9 10">
        <text>tRNA(Tyr) + L-tyrosine + ATP = L-tyrosyl-tRNA(Tyr) + AMP + diphosphate + H(+)</text>
        <dbReference type="Rhea" id="RHEA:10220"/>
        <dbReference type="Rhea" id="RHEA-COMP:9706"/>
        <dbReference type="Rhea" id="RHEA-COMP:9707"/>
        <dbReference type="ChEBI" id="CHEBI:15378"/>
        <dbReference type="ChEBI" id="CHEBI:30616"/>
        <dbReference type="ChEBI" id="CHEBI:33019"/>
        <dbReference type="ChEBI" id="CHEBI:58315"/>
        <dbReference type="ChEBI" id="CHEBI:78442"/>
        <dbReference type="ChEBI" id="CHEBI:78536"/>
        <dbReference type="ChEBI" id="CHEBI:456215"/>
        <dbReference type="EC" id="6.1.1.1"/>
    </reaction>
</comment>
<dbReference type="InterPro" id="IPR001412">
    <property type="entry name" value="aa-tRNA-synth_I_CS"/>
</dbReference>
<dbReference type="Pfam" id="PF22421">
    <property type="entry name" value="SYY_C-terminal"/>
    <property type="match status" value="1"/>
</dbReference>
<feature type="short sequence motif" description="'HIGH' region" evidence="10">
    <location>
        <begin position="45"/>
        <end position="54"/>
    </location>
</feature>
<dbReference type="InterPro" id="IPR002942">
    <property type="entry name" value="S4_RNA-bd"/>
</dbReference>
<dbReference type="EC" id="6.1.1.1" evidence="10"/>
<keyword evidence="7 10" id="KW-0648">Protein biosynthesis</keyword>
<comment type="function">
    <text evidence="10">Catalyzes the attachment of tyrosine to tRNA(Tyr) in a two-step reaction: tyrosine is first activated by ATP to form Tyr-AMP and then transferred to the acceptor end of tRNA(Tyr).</text>
</comment>
<keyword evidence="8 10" id="KW-0030">Aminoacyl-tRNA synthetase</keyword>
<dbReference type="AlphaFoldDB" id="A0A3Q9HSN3"/>
<dbReference type="FunFam" id="1.10.240.10:FF:000006">
    <property type="entry name" value="Tyrosine--tRNA ligase"/>
    <property type="match status" value="1"/>
</dbReference>
<dbReference type="InterPro" id="IPR002307">
    <property type="entry name" value="Tyr-tRNA-ligase"/>
</dbReference>
<dbReference type="InterPro" id="IPR014729">
    <property type="entry name" value="Rossmann-like_a/b/a_fold"/>
</dbReference>
<name>A0A3Q9HSN3_9FIRM</name>
<evidence type="ECO:0000259" key="12">
    <source>
        <dbReference type="SMART" id="SM00363"/>
    </source>
</evidence>
<dbReference type="SUPFAM" id="SSF55174">
    <property type="entry name" value="Alpha-L RNA-binding motif"/>
    <property type="match status" value="1"/>
</dbReference>
<dbReference type="GO" id="GO:0006437">
    <property type="term" value="P:tyrosyl-tRNA aminoacylation"/>
    <property type="evidence" value="ECO:0007669"/>
    <property type="project" value="UniProtKB-UniRule"/>
</dbReference>
<dbReference type="Gene3D" id="3.40.50.620">
    <property type="entry name" value="HUPs"/>
    <property type="match status" value="1"/>
</dbReference>
<dbReference type="PANTHER" id="PTHR11766:SF1">
    <property type="entry name" value="TYROSINE--TRNA LIGASE"/>
    <property type="match status" value="1"/>
</dbReference>
<dbReference type="GO" id="GO:0005524">
    <property type="term" value="F:ATP binding"/>
    <property type="evidence" value="ECO:0007669"/>
    <property type="project" value="UniProtKB-UniRule"/>
</dbReference>
<evidence type="ECO:0000256" key="4">
    <source>
        <dbReference type="ARBA" id="ARBA00022741"/>
    </source>
</evidence>
<feature type="binding site" evidence="10">
    <location>
        <position position="232"/>
    </location>
    <ligand>
        <name>ATP</name>
        <dbReference type="ChEBI" id="CHEBI:30616"/>
    </ligand>
</feature>
<protein>
    <recommendedName>
        <fullName evidence="10">Tyrosine--tRNA ligase</fullName>
        <ecNumber evidence="10">6.1.1.1</ecNumber>
    </recommendedName>
    <alternativeName>
        <fullName evidence="10">Tyrosyl-tRNA synthetase</fullName>
        <shortName evidence="10">TyrRS</shortName>
    </alternativeName>
</protein>
<gene>
    <name evidence="10" type="primary">tyrS</name>
    <name evidence="13" type="ORF">BBF96_09825</name>
</gene>
<dbReference type="GO" id="GO:0004831">
    <property type="term" value="F:tyrosine-tRNA ligase activity"/>
    <property type="evidence" value="ECO:0007669"/>
    <property type="project" value="UniProtKB-UniRule"/>
</dbReference>
<keyword evidence="5 10" id="KW-0067">ATP-binding</keyword>
<dbReference type="Pfam" id="PF00579">
    <property type="entry name" value="tRNA-synt_1b"/>
    <property type="match status" value="1"/>
</dbReference>
<comment type="subcellular location">
    <subcellularLocation>
        <location evidence="10">Cytoplasm</location>
    </subcellularLocation>
</comment>
<feature type="short sequence motif" description="'KMSKS' region" evidence="10">
    <location>
        <begin position="229"/>
        <end position="233"/>
    </location>
</feature>
<dbReference type="GO" id="GO:0003723">
    <property type="term" value="F:RNA binding"/>
    <property type="evidence" value="ECO:0007669"/>
    <property type="project" value="UniProtKB-KW"/>
</dbReference>
<evidence type="ECO:0000256" key="11">
    <source>
        <dbReference type="PROSITE-ProRule" id="PRU00182"/>
    </source>
</evidence>
<dbReference type="InterPro" id="IPR024108">
    <property type="entry name" value="Tyr-tRNA-ligase_bac_2"/>
</dbReference>
<evidence type="ECO:0000256" key="8">
    <source>
        <dbReference type="ARBA" id="ARBA00023146"/>
    </source>
</evidence>
<keyword evidence="6 11" id="KW-0694">RNA-binding</keyword>
<dbReference type="SUPFAM" id="SSF52374">
    <property type="entry name" value="Nucleotidylyl transferase"/>
    <property type="match status" value="1"/>
</dbReference>
<dbReference type="PROSITE" id="PS50889">
    <property type="entry name" value="S4"/>
    <property type="match status" value="1"/>
</dbReference>
<comment type="subunit">
    <text evidence="1 10">Homodimer.</text>
</comment>
<proteinExistence type="inferred from homology"/>
<keyword evidence="14" id="KW-1185">Reference proteome</keyword>
<comment type="similarity">
    <text evidence="10">Belongs to the class-I aminoacyl-tRNA synthetase family. TyrS type 2 subfamily.</text>
</comment>
<evidence type="ECO:0000256" key="9">
    <source>
        <dbReference type="ARBA" id="ARBA00048248"/>
    </source>
</evidence>
<evidence type="ECO:0000256" key="5">
    <source>
        <dbReference type="ARBA" id="ARBA00022840"/>
    </source>
</evidence>
<keyword evidence="3 10" id="KW-0436">Ligase</keyword>
<feature type="domain" description="RNA-binding S4" evidence="12">
    <location>
        <begin position="344"/>
        <end position="406"/>
    </location>
</feature>
<evidence type="ECO:0000256" key="6">
    <source>
        <dbReference type="ARBA" id="ARBA00022884"/>
    </source>
</evidence>
<evidence type="ECO:0000313" key="13">
    <source>
        <dbReference type="EMBL" id="AZR74892.1"/>
    </source>
</evidence>
<dbReference type="PRINTS" id="PR01040">
    <property type="entry name" value="TRNASYNTHTYR"/>
</dbReference>
<evidence type="ECO:0000256" key="10">
    <source>
        <dbReference type="HAMAP-Rule" id="MF_02007"/>
    </source>
</evidence>
<dbReference type="CDD" id="cd00165">
    <property type="entry name" value="S4"/>
    <property type="match status" value="1"/>
</dbReference>
<sequence>MTIEEQVEFLMRGVEQIISKEELVEKLKKAEKTGKPLKVKLGMDPTAPDIHLGHTVVLNKLRQFQDLGHEVILIIGDFTAMIGDPTGKNETRPQLTREEVIENAKTYQEQVFKILDKEKTTIRYNSEWLAKMNFADVINLCSKYTVARMLERDDFSKRMKEERPISIHEFFYPLMQGYDSVAIEADIELGGTDQLFNLLVGRSLQKDWGQESQVIMMTPILEGLDGVEKMSKSKGNYIGVNFTPEDMFGKIMSIPDELIIRYFTLLTDIPMEEIEKMEKGMKDGSVHPMEAKKALGRAIVTRFHDEKAAERAQAEFEKVFSKGGLPEDMPKVEITDVDLEEGKIWIITLLTKANLVKSNSEGRRMIQQGAVSVDGEKITDIKAQIEPVDGMVIRVGKRRFAQVKVK</sequence>
<evidence type="ECO:0000256" key="7">
    <source>
        <dbReference type="ARBA" id="ARBA00022917"/>
    </source>
</evidence>
<evidence type="ECO:0000256" key="1">
    <source>
        <dbReference type="ARBA" id="ARBA00011738"/>
    </source>
</evidence>
<dbReference type="InterPro" id="IPR036986">
    <property type="entry name" value="S4_RNA-bd_sf"/>
</dbReference>
<organism evidence="13 14">
    <name type="scientific">Anoxybacter fermentans</name>
    <dbReference type="NCBI Taxonomy" id="1323375"/>
    <lineage>
        <taxon>Bacteria</taxon>
        <taxon>Bacillati</taxon>
        <taxon>Bacillota</taxon>
        <taxon>Clostridia</taxon>
        <taxon>Halanaerobiales</taxon>
        <taxon>Anoxybacter</taxon>
    </lineage>
</organism>
<evidence type="ECO:0000313" key="14">
    <source>
        <dbReference type="Proteomes" id="UP000267250"/>
    </source>
</evidence>
<dbReference type="KEGG" id="aft:BBF96_09825"/>
<dbReference type="RefSeq" id="WP_127018241.1">
    <property type="nucleotide sequence ID" value="NZ_CP016379.1"/>
</dbReference>
<reference evidence="13 14" key="1">
    <citation type="submission" date="2016-07" db="EMBL/GenBank/DDBJ databases">
        <title>Genome and transcriptome analysis of iron-reducing fermentative bacteria Anoxybacter fermentans.</title>
        <authorList>
            <person name="Zeng X."/>
            <person name="Shao Z."/>
        </authorList>
    </citation>
    <scope>NUCLEOTIDE SEQUENCE [LARGE SCALE GENOMIC DNA]</scope>
    <source>
        <strain evidence="13 14">DY22613</strain>
    </source>
</reference>
<dbReference type="OrthoDB" id="9804243at2"/>
<dbReference type="PROSITE" id="PS00178">
    <property type="entry name" value="AA_TRNA_LIGASE_I"/>
    <property type="match status" value="1"/>
</dbReference>
<evidence type="ECO:0000256" key="3">
    <source>
        <dbReference type="ARBA" id="ARBA00022598"/>
    </source>
</evidence>
<dbReference type="HAMAP" id="MF_02007">
    <property type="entry name" value="Tyr_tRNA_synth_type2"/>
    <property type="match status" value="1"/>
</dbReference>
<evidence type="ECO:0000256" key="2">
    <source>
        <dbReference type="ARBA" id="ARBA00022490"/>
    </source>
</evidence>
<dbReference type="FunFam" id="3.40.50.620:FF:000061">
    <property type="entry name" value="Tyrosine--tRNA ligase"/>
    <property type="match status" value="1"/>
</dbReference>